<feature type="region of interest" description="Disordered" evidence="1">
    <location>
        <begin position="137"/>
        <end position="237"/>
    </location>
</feature>
<evidence type="ECO:0000256" key="1">
    <source>
        <dbReference type="SAM" id="MobiDB-lite"/>
    </source>
</evidence>
<evidence type="ECO:0000313" key="2">
    <source>
        <dbReference type="Proteomes" id="UP000887572"/>
    </source>
</evidence>
<organism evidence="2 3">
    <name type="scientific">Globodera rostochiensis</name>
    <name type="common">Golden nematode worm</name>
    <name type="synonym">Heterodera rostochiensis</name>
    <dbReference type="NCBI Taxonomy" id="31243"/>
    <lineage>
        <taxon>Eukaryota</taxon>
        <taxon>Metazoa</taxon>
        <taxon>Ecdysozoa</taxon>
        <taxon>Nematoda</taxon>
        <taxon>Chromadorea</taxon>
        <taxon>Rhabditida</taxon>
        <taxon>Tylenchina</taxon>
        <taxon>Tylenchomorpha</taxon>
        <taxon>Tylenchoidea</taxon>
        <taxon>Heteroderidae</taxon>
        <taxon>Heteroderinae</taxon>
        <taxon>Globodera</taxon>
    </lineage>
</organism>
<reference evidence="3" key="1">
    <citation type="submission" date="2022-11" db="UniProtKB">
        <authorList>
            <consortium name="WormBaseParasite"/>
        </authorList>
    </citation>
    <scope>IDENTIFICATION</scope>
</reference>
<evidence type="ECO:0000313" key="3">
    <source>
        <dbReference type="WBParaSite" id="Gr19_v10_g3698.t1"/>
    </source>
</evidence>
<accession>A0A914HQF4</accession>
<feature type="compositionally biased region" description="Acidic residues" evidence="1">
    <location>
        <begin position="175"/>
        <end position="206"/>
    </location>
</feature>
<feature type="compositionally biased region" description="Low complexity" evidence="1">
    <location>
        <begin position="208"/>
        <end position="219"/>
    </location>
</feature>
<protein>
    <submittedName>
        <fullName evidence="3">Uncharacterized protein</fullName>
    </submittedName>
</protein>
<dbReference type="WBParaSite" id="Gr19_v10_g3698.t1">
    <property type="protein sequence ID" value="Gr19_v10_g3698.t1"/>
    <property type="gene ID" value="Gr19_v10_g3698"/>
</dbReference>
<sequence>MLGKCLRELSTRNEELEQQDVFKFFLSGDMKYIVAFMGHRKVQRTSPAFFATRGRANFAFLHFFDRWQWRKRFEPRVASNTPKLHWLHYYLTAFACRRRWFALVSEQCIMHIHSHFRLIGSSNQRVKAEKNEQLIKMEKFGNHSKGKSSSAKNHQKIRASTSTSSSSLECQVNSSDDDYVASLSEEEADSEDNSSDLEVTDDEELYDSSASKSLASSSLTNHQGREKLKKKSKSNENVDNSREMLIIKQFDKLKEERVKKNKFANRAQIDAEIAHELGVSRRTIYLWKKKLGLRCKKLCYPQKDKRIILQRFEKMKKEYKEKLIASSCYEIEIKIAKELGVNRSTITDWRKEFGLNKWRTYTEVEKLELIGKYREMKNRNPHLPYCKIAAKLNVLQRTILRWIQEFRNKKEHETTTTTADFDSKDGSLFIRGSVSG</sequence>
<dbReference type="Proteomes" id="UP000887572">
    <property type="component" value="Unplaced"/>
</dbReference>
<proteinExistence type="predicted"/>
<dbReference type="AlphaFoldDB" id="A0A914HQF4"/>
<keyword evidence="2" id="KW-1185">Reference proteome</keyword>
<name>A0A914HQF4_GLORO</name>